<dbReference type="PROSITE" id="PS00250">
    <property type="entry name" value="TGF_BETA_1"/>
    <property type="match status" value="1"/>
</dbReference>
<dbReference type="InterPro" id="IPR001839">
    <property type="entry name" value="TGF-b_C"/>
</dbReference>
<dbReference type="Pfam" id="PF00019">
    <property type="entry name" value="TGF_beta"/>
    <property type="match status" value="1"/>
</dbReference>
<dbReference type="RefSeq" id="XP_030638372.1">
    <property type="nucleotide sequence ID" value="XM_030782512.1"/>
</dbReference>
<dbReference type="FunFam" id="2.60.120.970:FF:000027">
    <property type="entry name" value="Growth differentiation factor 7"/>
    <property type="match status" value="1"/>
</dbReference>
<evidence type="ECO:0000256" key="4">
    <source>
        <dbReference type="ARBA" id="ARBA00022473"/>
    </source>
</evidence>
<evidence type="ECO:0000256" key="12">
    <source>
        <dbReference type="RuleBase" id="RU000354"/>
    </source>
</evidence>
<dbReference type="CTD" id="566470"/>
<dbReference type="GO" id="GO:0008083">
    <property type="term" value="F:growth factor activity"/>
    <property type="evidence" value="ECO:0007669"/>
    <property type="project" value="UniProtKB-KW"/>
</dbReference>
<dbReference type="GO" id="GO:0030509">
    <property type="term" value="P:BMP signaling pathway"/>
    <property type="evidence" value="ECO:0007669"/>
    <property type="project" value="TreeGrafter"/>
</dbReference>
<keyword evidence="8 14" id="KW-0732">Signal</keyword>
<dbReference type="GeneID" id="115818980"/>
<dbReference type="SMART" id="SM00204">
    <property type="entry name" value="TGFB"/>
    <property type="match status" value="1"/>
</dbReference>
<sequence length="412" mass="47093">MDAFRAVAFYTLFLFLWNLPCSQSAAIISSSGPKRSKGTRNPHDGQRSSKFLKEILASSPSLSRREDFRNAVVPHDYMISIYRTYSAAEKLGLNASFFRSSKSANTITSFVDRGKDDLLHSPLRRQTYLFDVSTLSDKEELVGAELRIFRKAPGDFLMSPPGLYNIHLLSCRSEKLLDSRSLDVQDSQKPGWEVLDVWGMFKNRHHTTQGNQLCLQLKGTFGQSDSETDLRHLGFGRNGRPQQEKAILVVYTRSKKRENLFNEMKEKIKSRGSRRSEEEEGSLQFKARRRRRTAQNNRHGKRHGKKSKSRCSKKALHVNFKELGWDDWIIAPLDYEAYHCEGVCDFPLRSHLEPTNHAIIQTLMNSMDPNSTPPSCCVPTKLSPISILYIDSGNNVVYKQYEDMVVEQCGCR</sequence>
<feature type="chain" id="PRO_5026722013" evidence="14">
    <location>
        <begin position="25"/>
        <end position="412"/>
    </location>
</feature>
<dbReference type="GO" id="GO:0072359">
    <property type="term" value="P:circulatory system development"/>
    <property type="evidence" value="ECO:0007669"/>
    <property type="project" value="UniProtKB-ARBA"/>
</dbReference>
<evidence type="ECO:0000259" key="15">
    <source>
        <dbReference type="PROSITE" id="PS51362"/>
    </source>
</evidence>
<dbReference type="GO" id="GO:0035239">
    <property type="term" value="P:tube morphogenesis"/>
    <property type="evidence" value="ECO:0007669"/>
    <property type="project" value="UniProtKB-ARBA"/>
</dbReference>
<evidence type="ECO:0000256" key="3">
    <source>
        <dbReference type="ARBA" id="ARBA00011748"/>
    </source>
</evidence>
<comment type="similarity">
    <text evidence="2 12">Belongs to the TGF-beta family.</text>
</comment>
<dbReference type="AlphaFoldDB" id="A0A6J2W289"/>
<dbReference type="InterPro" id="IPR001111">
    <property type="entry name" value="TGF-b_propeptide"/>
</dbReference>
<dbReference type="InParanoid" id="A0A6J2W289"/>
<keyword evidence="11" id="KW-0325">Glycoprotein</keyword>
<keyword evidence="16" id="KW-1185">Reference proteome</keyword>
<dbReference type="Gene3D" id="2.10.90.10">
    <property type="entry name" value="Cystine-knot cytokines"/>
    <property type="match status" value="1"/>
</dbReference>
<keyword evidence="7" id="KW-0053">Apoptosis</keyword>
<dbReference type="PANTHER" id="PTHR11848">
    <property type="entry name" value="TGF-BETA FAMILY"/>
    <property type="match status" value="1"/>
</dbReference>
<evidence type="ECO:0000256" key="13">
    <source>
        <dbReference type="SAM" id="MobiDB-lite"/>
    </source>
</evidence>
<evidence type="ECO:0000256" key="2">
    <source>
        <dbReference type="ARBA" id="ARBA00006656"/>
    </source>
</evidence>
<feature type="compositionally biased region" description="Basic and acidic residues" evidence="13">
    <location>
        <begin position="264"/>
        <end position="277"/>
    </location>
</feature>
<comment type="subunit">
    <text evidence="3">Homodimer; disulfide-linked.</text>
</comment>
<dbReference type="Pfam" id="PF00688">
    <property type="entry name" value="TGFb_propeptide"/>
    <property type="match status" value="1"/>
</dbReference>
<feature type="compositionally biased region" description="Basic residues" evidence="13">
    <location>
        <begin position="286"/>
        <end position="312"/>
    </location>
</feature>
<dbReference type="FunCoup" id="A0A6J2W289">
    <property type="interactions" value="208"/>
</dbReference>
<organism evidence="16 17">
    <name type="scientific">Chanos chanos</name>
    <name type="common">Milkfish</name>
    <name type="synonym">Mugil chanos</name>
    <dbReference type="NCBI Taxonomy" id="29144"/>
    <lineage>
        <taxon>Eukaryota</taxon>
        <taxon>Metazoa</taxon>
        <taxon>Chordata</taxon>
        <taxon>Craniata</taxon>
        <taxon>Vertebrata</taxon>
        <taxon>Euteleostomi</taxon>
        <taxon>Actinopterygii</taxon>
        <taxon>Neopterygii</taxon>
        <taxon>Teleostei</taxon>
        <taxon>Ostariophysi</taxon>
        <taxon>Gonorynchiformes</taxon>
        <taxon>Chanidae</taxon>
        <taxon>Chanos</taxon>
    </lineage>
</organism>
<dbReference type="CDD" id="cd13766">
    <property type="entry name" value="TGF_beta_GDF5_6_7"/>
    <property type="match status" value="1"/>
</dbReference>
<evidence type="ECO:0000256" key="11">
    <source>
        <dbReference type="ARBA" id="ARBA00023180"/>
    </source>
</evidence>
<evidence type="ECO:0000256" key="9">
    <source>
        <dbReference type="ARBA" id="ARBA00023030"/>
    </source>
</evidence>
<comment type="subcellular location">
    <subcellularLocation>
        <location evidence="1">Secreted</location>
    </subcellularLocation>
</comment>
<dbReference type="FunFam" id="2.10.90.10:FF:000001">
    <property type="entry name" value="Bone morphogenetic protein 4"/>
    <property type="match status" value="1"/>
</dbReference>
<accession>A0A6J2W289</accession>
<feature type="signal peptide" evidence="14">
    <location>
        <begin position="1"/>
        <end position="24"/>
    </location>
</feature>
<dbReference type="Proteomes" id="UP000504632">
    <property type="component" value="Chromosome 8"/>
</dbReference>
<name>A0A6J2W289_CHACN</name>
<dbReference type="PROSITE" id="PS51362">
    <property type="entry name" value="TGF_BETA_2"/>
    <property type="match status" value="1"/>
</dbReference>
<dbReference type="InterPro" id="IPR015615">
    <property type="entry name" value="TGF-beta-rel"/>
</dbReference>
<evidence type="ECO:0000256" key="7">
    <source>
        <dbReference type="ARBA" id="ARBA00022703"/>
    </source>
</evidence>
<dbReference type="GO" id="GO:0006915">
    <property type="term" value="P:apoptotic process"/>
    <property type="evidence" value="ECO:0007669"/>
    <property type="project" value="UniProtKB-KW"/>
</dbReference>
<dbReference type="GO" id="GO:0005125">
    <property type="term" value="F:cytokine activity"/>
    <property type="evidence" value="ECO:0007669"/>
    <property type="project" value="TreeGrafter"/>
</dbReference>
<keyword evidence="4" id="KW-0217">Developmental protein</keyword>
<evidence type="ECO:0000313" key="16">
    <source>
        <dbReference type="Proteomes" id="UP000504632"/>
    </source>
</evidence>
<reference evidence="17" key="1">
    <citation type="submission" date="2025-08" db="UniProtKB">
        <authorList>
            <consortium name="RefSeq"/>
        </authorList>
    </citation>
    <scope>IDENTIFICATION</scope>
</reference>
<evidence type="ECO:0000256" key="8">
    <source>
        <dbReference type="ARBA" id="ARBA00022729"/>
    </source>
</evidence>
<dbReference type="SUPFAM" id="SSF57501">
    <property type="entry name" value="Cystine-knot cytokines"/>
    <property type="match status" value="1"/>
</dbReference>
<feature type="domain" description="TGF-beta family profile" evidence="15">
    <location>
        <begin position="289"/>
        <end position="412"/>
    </location>
</feature>
<evidence type="ECO:0000256" key="1">
    <source>
        <dbReference type="ARBA" id="ARBA00004613"/>
    </source>
</evidence>
<dbReference type="Gene3D" id="2.60.120.970">
    <property type="match status" value="1"/>
</dbReference>
<dbReference type="PANTHER" id="PTHR11848:SF43">
    <property type="entry name" value="GROWTH_DIFFERENTIATION FACTOR 6"/>
    <property type="match status" value="1"/>
</dbReference>
<evidence type="ECO:0000256" key="10">
    <source>
        <dbReference type="ARBA" id="ARBA00023157"/>
    </source>
</evidence>
<evidence type="ECO:0000313" key="17">
    <source>
        <dbReference type="RefSeq" id="XP_030638372.1"/>
    </source>
</evidence>
<keyword evidence="10" id="KW-1015">Disulfide bond</keyword>
<keyword evidence="5" id="KW-0964">Secreted</keyword>
<evidence type="ECO:0000256" key="14">
    <source>
        <dbReference type="SAM" id="SignalP"/>
    </source>
</evidence>
<proteinExistence type="inferred from homology"/>
<dbReference type="GO" id="GO:0005615">
    <property type="term" value="C:extracellular space"/>
    <property type="evidence" value="ECO:0007669"/>
    <property type="project" value="TreeGrafter"/>
</dbReference>
<evidence type="ECO:0000256" key="5">
    <source>
        <dbReference type="ARBA" id="ARBA00022525"/>
    </source>
</evidence>
<keyword evidence="9 12" id="KW-0339">Growth factor</keyword>
<feature type="region of interest" description="Disordered" evidence="13">
    <location>
        <begin position="264"/>
        <end position="312"/>
    </location>
</feature>
<dbReference type="InterPro" id="IPR017948">
    <property type="entry name" value="TGFb_CS"/>
</dbReference>
<keyword evidence="6" id="KW-0165">Cleavage on pair of basic residues</keyword>
<evidence type="ECO:0000256" key="6">
    <source>
        <dbReference type="ARBA" id="ARBA00022685"/>
    </source>
</evidence>
<protein>
    <submittedName>
        <fullName evidence="17">Growth/differentiation factor 6-A</fullName>
    </submittedName>
</protein>
<dbReference type="PRINTS" id="PR00669">
    <property type="entry name" value="INHIBINA"/>
</dbReference>
<dbReference type="InterPro" id="IPR029034">
    <property type="entry name" value="Cystine-knot_cytokine"/>
</dbReference>
<gene>
    <name evidence="17" type="primary">gdf6a</name>
</gene>
<dbReference type="OrthoDB" id="5987191at2759"/>